<dbReference type="AlphaFoldDB" id="A0A9F5J5E8"/>
<organism evidence="3 4">
    <name type="scientific">Python bivittatus</name>
    <name type="common">Burmese python</name>
    <name type="synonym">Python molurus bivittatus</name>
    <dbReference type="NCBI Taxonomy" id="176946"/>
    <lineage>
        <taxon>Eukaryota</taxon>
        <taxon>Metazoa</taxon>
        <taxon>Chordata</taxon>
        <taxon>Craniata</taxon>
        <taxon>Vertebrata</taxon>
        <taxon>Euteleostomi</taxon>
        <taxon>Lepidosauria</taxon>
        <taxon>Squamata</taxon>
        <taxon>Bifurcata</taxon>
        <taxon>Unidentata</taxon>
        <taxon>Episquamata</taxon>
        <taxon>Toxicofera</taxon>
        <taxon>Serpentes</taxon>
        <taxon>Henophidia</taxon>
        <taxon>Pythonidae</taxon>
        <taxon>Python</taxon>
    </lineage>
</organism>
<dbReference type="Pfam" id="PF13432">
    <property type="entry name" value="TPR_16"/>
    <property type="match status" value="1"/>
</dbReference>
<feature type="compositionally biased region" description="Basic residues" evidence="2">
    <location>
        <begin position="153"/>
        <end position="167"/>
    </location>
</feature>
<dbReference type="SUPFAM" id="SSF48452">
    <property type="entry name" value="TPR-like"/>
    <property type="match status" value="1"/>
</dbReference>
<name>A0A9F5J5E8_PYTBI</name>
<dbReference type="PANTHER" id="PTHR47678:SF1">
    <property type="entry name" value="TETRATRICOPEPTIDE REPEAT PROTEIN 31"/>
    <property type="match status" value="1"/>
</dbReference>
<dbReference type="GeneID" id="112543105"/>
<dbReference type="OrthoDB" id="2423701at2759"/>
<feature type="repeat" description="TPR" evidence="1">
    <location>
        <begin position="287"/>
        <end position="320"/>
    </location>
</feature>
<dbReference type="Gene3D" id="1.25.40.10">
    <property type="entry name" value="Tetratricopeptide repeat domain"/>
    <property type="match status" value="1"/>
</dbReference>
<evidence type="ECO:0000256" key="1">
    <source>
        <dbReference type="PROSITE-ProRule" id="PRU00339"/>
    </source>
</evidence>
<feature type="compositionally biased region" description="Acidic residues" evidence="2">
    <location>
        <begin position="223"/>
        <end position="232"/>
    </location>
</feature>
<keyword evidence="1" id="KW-0802">TPR repeat</keyword>
<accession>A0A9F5J5E8</accession>
<proteinExistence type="predicted"/>
<reference evidence="4" key="1">
    <citation type="submission" date="2025-08" db="UniProtKB">
        <authorList>
            <consortium name="RefSeq"/>
        </authorList>
    </citation>
    <scope>IDENTIFICATION</scope>
    <source>
        <tissue evidence="4">Liver</tissue>
    </source>
</reference>
<feature type="non-terminal residue" evidence="4">
    <location>
        <position position="1"/>
    </location>
</feature>
<feature type="region of interest" description="Disordered" evidence="2">
    <location>
        <begin position="153"/>
        <end position="234"/>
    </location>
</feature>
<keyword evidence="3" id="KW-1185">Reference proteome</keyword>
<protein>
    <submittedName>
        <fullName evidence="4">Tetratricopeptide repeat protein 31</fullName>
    </submittedName>
</protein>
<dbReference type="Proteomes" id="UP000695026">
    <property type="component" value="Unplaced"/>
</dbReference>
<evidence type="ECO:0000256" key="2">
    <source>
        <dbReference type="SAM" id="MobiDB-lite"/>
    </source>
</evidence>
<dbReference type="PROSITE" id="PS50005">
    <property type="entry name" value="TPR"/>
    <property type="match status" value="1"/>
</dbReference>
<evidence type="ECO:0000313" key="3">
    <source>
        <dbReference type="Proteomes" id="UP000695026"/>
    </source>
</evidence>
<feature type="compositionally biased region" description="Basic and acidic residues" evidence="2">
    <location>
        <begin position="252"/>
        <end position="273"/>
    </location>
</feature>
<dbReference type="InterPro" id="IPR019734">
    <property type="entry name" value="TPR_rpt"/>
</dbReference>
<dbReference type="PANTHER" id="PTHR47678">
    <property type="entry name" value="TETRATRICOPEPTIDE REPEAT PROTEIN 31"/>
    <property type="match status" value="1"/>
</dbReference>
<gene>
    <name evidence="4" type="primary">TTC31</name>
</gene>
<evidence type="ECO:0000313" key="4">
    <source>
        <dbReference type="RefSeq" id="XP_025033042.1"/>
    </source>
</evidence>
<sequence>RLARSFSVPEVQAAFLCASNTGLLRPVLKVQSDPLPSCLLKPPGGPFSDVNGEPCWYCVDDCSWYENWEDCSEEAEEDDDDNDERVQKASHTTFCGFRRSFLCQPSAPLPPHGTSQDFALLDLALPQKQQLTAEEAERNAELLVAEEERLKKKAEKKRVKKKRQKDRKRQERRNLELKAKSEANKSSDGQDEGPLAAIPSTLDDGEGSFIEASPGRSPSRSTEEEEAEEELDLSSTFVSKARLKVGAQPLLPRKEKGSKLSRGRKAETKHKPELQRPELQLTPVEQSMVLADCGNETARQGRYHEAVLLFTEAIKLNPQEYRFFGNRSFCHEKLQRHPEALCDAQHALSLHPGWPKGLFRQGKALMGLKRYTDAARTFQELLQLDDFRGDAAVQLQKCQIQYLLENQLGSSRPDRNVLPLETQLPLSGKQPGGQQCPGSSAQAVATTLLAPSAPKAPVR</sequence>
<dbReference type="SMART" id="SM00028">
    <property type="entry name" value="TPR"/>
    <property type="match status" value="3"/>
</dbReference>
<dbReference type="InterPro" id="IPR011990">
    <property type="entry name" value="TPR-like_helical_dom_sf"/>
</dbReference>
<feature type="region of interest" description="Disordered" evidence="2">
    <location>
        <begin position="248"/>
        <end position="273"/>
    </location>
</feature>
<feature type="compositionally biased region" description="Basic and acidic residues" evidence="2">
    <location>
        <begin position="168"/>
        <end position="185"/>
    </location>
</feature>
<dbReference type="RefSeq" id="XP_025033042.1">
    <property type="nucleotide sequence ID" value="XM_025177274.1"/>
</dbReference>
<dbReference type="KEGG" id="pbi:112543105"/>
<dbReference type="CTD" id="64427"/>